<reference evidence="1 2" key="1">
    <citation type="submission" date="2019-03" db="EMBL/GenBank/DDBJ databases">
        <title>Rhizobium sp. nov., an bacterium isolated from biocrust in Mu Us Desert.</title>
        <authorList>
            <person name="Lixiong L."/>
        </authorList>
    </citation>
    <scope>NUCLEOTIDE SEQUENCE [LARGE SCALE GENOMIC DNA]</scope>
    <source>
        <strain evidence="1 2">SPY-1</strain>
    </source>
</reference>
<accession>A0A4R5UGE9</accession>
<proteinExistence type="predicted"/>
<dbReference type="SUPFAM" id="SSF53850">
    <property type="entry name" value="Periplasmic binding protein-like II"/>
    <property type="match status" value="1"/>
</dbReference>
<dbReference type="PANTHER" id="PTHR35841">
    <property type="entry name" value="PHOSPHONATES-BINDING PERIPLASMIC PROTEIN"/>
    <property type="match status" value="1"/>
</dbReference>
<organism evidence="1 2">
    <name type="scientific">Rhizobium deserti</name>
    <dbReference type="NCBI Taxonomy" id="2547961"/>
    <lineage>
        <taxon>Bacteria</taxon>
        <taxon>Pseudomonadati</taxon>
        <taxon>Pseudomonadota</taxon>
        <taxon>Alphaproteobacteria</taxon>
        <taxon>Hyphomicrobiales</taxon>
        <taxon>Rhizobiaceae</taxon>
        <taxon>Rhizobium/Agrobacterium group</taxon>
        <taxon>Rhizobium</taxon>
    </lineage>
</organism>
<name>A0A4R5UGE9_9HYPH</name>
<dbReference type="Pfam" id="PF12974">
    <property type="entry name" value="Phosphonate-bd"/>
    <property type="match status" value="1"/>
</dbReference>
<dbReference type="AlphaFoldDB" id="A0A4R5UGE9"/>
<evidence type="ECO:0000313" key="1">
    <source>
        <dbReference type="EMBL" id="TDK34520.1"/>
    </source>
</evidence>
<dbReference type="Proteomes" id="UP000295238">
    <property type="component" value="Unassembled WGS sequence"/>
</dbReference>
<protein>
    <recommendedName>
        <fullName evidence="3">Phosphate ABC transporter substrate-binding protein</fullName>
    </recommendedName>
</protein>
<keyword evidence="2" id="KW-1185">Reference proteome</keyword>
<sequence length="347" mass="37075">MAEAEQVILHVGQCSLFGKSYNDIGALLARSCACSSVYFSCSVGIRCSDACQSLVQEEGIAATARSARVMAKGRLYMQAALPMYDWPEVRWASEALWATLQVSFAKHGIEAPPKLCQPGDLMSLWQSFDLVLAQTCGLPYATSLRSRVRLVGTPSYDIGCAPGFYYSVLITPAGHAFDGLERFFGRIAVNGTDSQSGFAALQLALLRPNGSPRGALDICQTGSHRASIKAVAEGRAELAAIDVVSFKLALRHMPETAAVTVVGCTSPTPGLPLITARPAVELEPMRAAVREAIVGLGNECRKALLITGFEVIEDRAYDVVEAGWRLLEDRGLAYTGQSADIAAVGLR</sequence>
<dbReference type="EMBL" id="SMTL01000004">
    <property type="protein sequence ID" value="TDK34520.1"/>
    <property type="molecule type" value="Genomic_DNA"/>
</dbReference>
<evidence type="ECO:0000313" key="2">
    <source>
        <dbReference type="Proteomes" id="UP000295238"/>
    </source>
</evidence>
<dbReference type="Gene3D" id="3.40.190.10">
    <property type="entry name" value="Periplasmic binding protein-like II"/>
    <property type="match status" value="1"/>
</dbReference>
<evidence type="ECO:0008006" key="3">
    <source>
        <dbReference type="Google" id="ProtNLM"/>
    </source>
</evidence>
<dbReference type="PANTHER" id="PTHR35841:SF1">
    <property type="entry name" value="PHOSPHONATES-BINDING PERIPLASMIC PROTEIN"/>
    <property type="match status" value="1"/>
</dbReference>
<gene>
    <name evidence="1" type="ORF">E2F50_16925</name>
</gene>
<comment type="caution">
    <text evidence="1">The sequence shown here is derived from an EMBL/GenBank/DDBJ whole genome shotgun (WGS) entry which is preliminary data.</text>
</comment>